<keyword evidence="2" id="KW-0282">Flagellum</keyword>
<dbReference type="InterPro" id="IPR005186">
    <property type="entry name" value="FlaG"/>
</dbReference>
<keyword evidence="2" id="KW-0969">Cilium</keyword>
<evidence type="ECO:0000313" key="3">
    <source>
        <dbReference type="Proteomes" id="UP000432715"/>
    </source>
</evidence>
<protein>
    <submittedName>
        <fullName evidence="2">Flagellar protein FlaG</fullName>
    </submittedName>
</protein>
<accession>A0A6I0FTW3</accession>
<evidence type="ECO:0000313" key="2">
    <source>
        <dbReference type="EMBL" id="KAB3539654.1"/>
    </source>
</evidence>
<organism evidence="2 3">
    <name type="scientific">Alkaliphilus pronyensis</name>
    <dbReference type="NCBI Taxonomy" id="1482732"/>
    <lineage>
        <taxon>Bacteria</taxon>
        <taxon>Bacillati</taxon>
        <taxon>Bacillota</taxon>
        <taxon>Clostridia</taxon>
        <taxon>Peptostreptococcales</taxon>
        <taxon>Natronincolaceae</taxon>
        <taxon>Alkaliphilus</taxon>
    </lineage>
</organism>
<dbReference type="SUPFAM" id="SSF160214">
    <property type="entry name" value="FlaG-like"/>
    <property type="match status" value="1"/>
</dbReference>
<dbReference type="PANTHER" id="PTHR37166">
    <property type="entry name" value="PROTEIN FLAG"/>
    <property type="match status" value="1"/>
</dbReference>
<keyword evidence="2" id="KW-0966">Cell projection</keyword>
<evidence type="ECO:0000256" key="1">
    <source>
        <dbReference type="SAM" id="MobiDB-lite"/>
    </source>
</evidence>
<dbReference type="Gene3D" id="3.30.160.170">
    <property type="entry name" value="FlaG-like"/>
    <property type="match status" value="1"/>
</dbReference>
<feature type="compositionally biased region" description="Polar residues" evidence="1">
    <location>
        <begin position="20"/>
        <end position="30"/>
    </location>
</feature>
<gene>
    <name evidence="2" type="ORF">F8154_00435</name>
</gene>
<comment type="caution">
    <text evidence="2">The sequence shown here is derived from an EMBL/GenBank/DDBJ whole genome shotgun (WGS) entry which is preliminary data.</text>
</comment>
<dbReference type="OrthoDB" id="9799867at2"/>
<sequence>MYRREPSMKIDGVQGGVSYPHNQGVRQGSQEIKKTIEIKGIGEEGIKREGRYNEEQLNKAIDKANKSFQPFDRKFERSIHEKTGTLMVKVIDSSTEQVIREIPPEKILDMVAHMLEVAGIIIDKKG</sequence>
<reference evidence="2 3" key="1">
    <citation type="submission" date="2019-10" db="EMBL/GenBank/DDBJ databases">
        <title>Alkaliphilus serpentinus sp. nov. and Alkaliphilus pronyensis sp. nov., two novel anaerobic alkaliphilic species isolated from the serpentinized-hosted hydrothermal field of the Prony Bay (New Caledonia).</title>
        <authorList>
            <person name="Postec A."/>
        </authorList>
    </citation>
    <scope>NUCLEOTIDE SEQUENCE [LARGE SCALE GENOMIC DNA]</scope>
    <source>
        <strain evidence="2 3">LacV</strain>
    </source>
</reference>
<dbReference type="InterPro" id="IPR035924">
    <property type="entry name" value="FlaG-like_sf"/>
</dbReference>
<dbReference type="Proteomes" id="UP000432715">
    <property type="component" value="Unassembled WGS sequence"/>
</dbReference>
<dbReference type="AlphaFoldDB" id="A0A6I0FTW3"/>
<feature type="region of interest" description="Disordered" evidence="1">
    <location>
        <begin position="1"/>
        <end position="31"/>
    </location>
</feature>
<dbReference type="PANTHER" id="PTHR37166:SF1">
    <property type="entry name" value="PROTEIN FLAG"/>
    <property type="match status" value="1"/>
</dbReference>
<keyword evidence="3" id="KW-1185">Reference proteome</keyword>
<dbReference type="EMBL" id="WBZC01000002">
    <property type="protein sequence ID" value="KAB3539654.1"/>
    <property type="molecule type" value="Genomic_DNA"/>
</dbReference>
<name>A0A6I0FTW3_9FIRM</name>
<dbReference type="Pfam" id="PF03646">
    <property type="entry name" value="FlaG"/>
    <property type="match status" value="1"/>
</dbReference>
<proteinExistence type="predicted"/>